<keyword evidence="6 10" id="KW-0418">Kinase</keyword>
<name>I4AEZ7_BERLS</name>
<dbReference type="InterPro" id="IPR003594">
    <property type="entry name" value="HATPase_dom"/>
</dbReference>
<dbReference type="CDD" id="cd00075">
    <property type="entry name" value="HATPase"/>
    <property type="match status" value="1"/>
</dbReference>
<dbReference type="SUPFAM" id="SSF47384">
    <property type="entry name" value="Homodimeric domain of signal transducing histidine kinase"/>
    <property type="match status" value="1"/>
</dbReference>
<dbReference type="SUPFAM" id="SSF55781">
    <property type="entry name" value="GAF domain-like"/>
    <property type="match status" value="2"/>
</dbReference>
<feature type="domain" description="Histidine kinase" evidence="9">
    <location>
        <begin position="379"/>
        <end position="592"/>
    </location>
</feature>
<evidence type="ECO:0000256" key="1">
    <source>
        <dbReference type="ARBA" id="ARBA00000085"/>
    </source>
</evidence>
<dbReference type="PROSITE" id="PS50109">
    <property type="entry name" value="HIS_KIN"/>
    <property type="match status" value="1"/>
</dbReference>
<dbReference type="InterPro" id="IPR004358">
    <property type="entry name" value="Sig_transdc_His_kin-like_C"/>
</dbReference>
<keyword evidence="3" id="KW-0597">Phosphoprotein</keyword>
<dbReference type="FunFam" id="3.30.565.10:FF:000006">
    <property type="entry name" value="Sensor histidine kinase WalK"/>
    <property type="match status" value="1"/>
</dbReference>
<evidence type="ECO:0000256" key="3">
    <source>
        <dbReference type="ARBA" id="ARBA00022553"/>
    </source>
</evidence>
<dbReference type="HOGENOM" id="CLU_020162_0_0_10"/>
<dbReference type="SMART" id="SM00387">
    <property type="entry name" value="HATPase_c"/>
    <property type="match status" value="1"/>
</dbReference>
<evidence type="ECO:0000256" key="4">
    <source>
        <dbReference type="ARBA" id="ARBA00022679"/>
    </source>
</evidence>
<dbReference type="GO" id="GO:0000156">
    <property type="term" value="F:phosphorelay response regulator activity"/>
    <property type="evidence" value="ECO:0007669"/>
    <property type="project" value="TreeGrafter"/>
</dbReference>
<dbReference type="Gene3D" id="1.10.287.130">
    <property type="match status" value="1"/>
</dbReference>
<evidence type="ECO:0000256" key="5">
    <source>
        <dbReference type="ARBA" id="ARBA00022741"/>
    </source>
</evidence>
<keyword evidence="5" id="KW-0547">Nucleotide-binding</keyword>
<dbReference type="GO" id="GO:0005524">
    <property type="term" value="F:ATP binding"/>
    <property type="evidence" value="ECO:0007669"/>
    <property type="project" value="UniProtKB-KW"/>
</dbReference>
<dbReference type="eggNOG" id="COG4251">
    <property type="taxonomic scope" value="Bacteria"/>
</dbReference>
<dbReference type="InterPro" id="IPR036890">
    <property type="entry name" value="HATPase_C_sf"/>
</dbReference>
<sequence length="595" mass="68723">MSDSSIHIDYFEALAKLTRSQKVELKDFSEVVEEVIQIAIETLKVASINLWLVDNQKKQIKCVAHSQQGKISVANSNLDNETIPTYFQTMKEGQLIVSNDVYKDNRLKELVETYFIPNSITSMIDMPIQIEGELKAILCCNHTGKSREWKVREQQFVLAIGSIIALLLEIWEHKQTEQRLIHNDNLLRGINSCIFQLFTNPNFQDGLDTTVSTIGKATKTDRVFVFQNFLNEEKEQCCKIIHEWTSEPQYKQIHKSEWQNVNYRITGLEHWKNQLEEGKGVKNIADEFTFLEEYFLWSNHAKSTLIVPIFVNEKEFWGFIGLEDCSGKHIWTLTEESFIFNLAITIGGILTTQHVENLLKEKNDQLKKTNDELDHFVYSVSHDLRAPLTSIKGILQLIKMDNASITNINMYLGLISKSIERLDNYIREVLSISRNNRTMITNEKINFEEIIEEIKEDLAYLDEFKEVQIELNVKKESIFKSDKVRIKAIFDNLISNAIRYHNPYCEKSCVKITIHINEKEAQINITDNGLGISKKHIEYIFDMFYRANDQKMGSGLGLYIVKETVLKLKGTIEIDSLPNKGTTFTIVVPNGKSEI</sequence>
<keyword evidence="4" id="KW-0808">Transferase</keyword>
<dbReference type="Gene3D" id="3.30.565.10">
    <property type="entry name" value="Histidine kinase-like ATPase, C-terminal domain"/>
    <property type="match status" value="1"/>
</dbReference>
<dbReference type="InterPro" id="IPR005467">
    <property type="entry name" value="His_kinase_dom"/>
</dbReference>
<dbReference type="Proteomes" id="UP000006054">
    <property type="component" value="Chromosome"/>
</dbReference>
<organism evidence="10 11">
    <name type="scientific">Bernardetia litoralis (strain ATCC 23117 / DSM 6794 / NBRC 15988 / NCIMB 1366 / Fx l1 / Sio-4)</name>
    <name type="common">Flexibacter litoralis</name>
    <dbReference type="NCBI Taxonomy" id="880071"/>
    <lineage>
        <taxon>Bacteria</taxon>
        <taxon>Pseudomonadati</taxon>
        <taxon>Bacteroidota</taxon>
        <taxon>Cytophagia</taxon>
        <taxon>Cytophagales</taxon>
        <taxon>Bernardetiaceae</taxon>
        <taxon>Bernardetia</taxon>
    </lineage>
</organism>
<evidence type="ECO:0000313" key="10">
    <source>
        <dbReference type="EMBL" id="AFM02532.1"/>
    </source>
</evidence>
<evidence type="ECO:0000259" key="9">
    <source>
        <dbReference type="PROSITE" id="PS50109"/>
    </source>
</evidence>
<dbReference type="Pfam" id="PF00512">
    <property type="entry name" value="HisKA"/>
    <property type="match status" value="1"/>
</dbReference>
<comment type="catalytic activity">
    <reaction evidence="1">
        <text>ATP + protein L-histidine = ADP + protein N-phospho-L-histidine.</text>
        <dbReference type="EC" id="2.7.13.3"/>
    </reaction>
</comment>
<dbReference type="PANTHER" id="PTHR42878:SF7">
    <property type="entry name" value="SENSOR HISTIDINE KINASE GLRK"/>
    <property type="match status" value="1"/>
</dbReference>
<dbReference type="Pfam" id="PF01590">
    <property type="entry name" value="GAF"/>
    <property type="match status" value="2"/>
</dbReference>
<dbReference type="PANTHER" id="PTHR42878">
    <property type="entry name" value="TWO-COMPONENT HISTIDINE KINASE"/>
    <property type="match status" value="1"/>
</dbReference>
<dbReference type="EMBL" id="CP003345">
    <property type="protein sequence ID" value="AFM02532.1"/>
    <property type="molecule type" value="Genomic_DNA"/>
</dbReference>
<dbReference type="AlphaFoldDB" id="I4AEZ7"/>
<dbReference type="InterPro" id="IPR036097">
    <property type="entry name" value="HisK_dim/P_sf"/>
</dbReference>
<evidence type="ECO:0000256" key="6">
    <source>
        <dbReference type="ARBA" id="ARBA00022777"/>
    </source>
</evidence>
<dbReference type="SMART" id="SM00388">
    <property type="entry name" value="HisKA"/>
    <property type="match status" value="1"/>
</dbReference>
<dbReference type="PRINTS" id="PR00344">
    <property type="entry name" value="BCTRLSENSOR"/>
</dbReference>
<dbReference type="InterPro" id="IPR050351">
    <property type="entry name" value="BphY/WalK/GraS-like"/>
</dbReference>
<dbReference type="InterPro" id="IPR003018">
    <property type="entry name" value="GAF"/>
</dbReference>
<dbReference type="Gene3D" id="3.30.450.40">
    <property type="match status" value="2"/>
</dbReference>
<dbReference type="Pfam" id="PF02518">
    <property type="entry name" value="HATPase_c"/>
    <property type="match status" value="1"/>
</dbReference>
<dbReference type="InterPro" id="IPR003661">
    <property type="entry name" value="HisK_dim/P_dom"/>
</dbReference>
<evidence type="ECO:0000256" key="2">
    <source>
        <dbReference type="ARBA" id="ARBA00012438"/>
    </source>
</evidence>
<evidence type="ECO:0000313" key="11">
    <source>
        <dbReference type="Proteomes" id="UP000006054"/>
    </source>
</evidence>
<dbReference type="OrthoDB" id="9766459at2"/>
<dbReference type="GO" id="GO:0007234">
    <property type="term" value="P:osmosensory signaling via phosphorelay pathway"/>
    <property type="evidence" value="ECO:0007669"/>
    <property type="project" value="TreeGrafter"/>
</dbReference>
<dbReference type="SMART" id="SM00065">
    <property type="entry name" value="GAF"/>
    <property type="match status" value="2"/>
</dbReference>
<dbReference type="STRING" id="880071.Fleli_0020"/>
<gene>
    <name evidence="10" type="ordered locus">Fleli_0020</name>
</gene>
<keyword evidence="11" id="KW-1185">Reference proteome</keyword>
<evidence type="ECO:0000256" key="7">
    <source>
        <dbReference type="ARBA" id="ARBA00022840"/>
    </source>
</evidence>
<dbReference type="eggNOG" id="COG2203">
    <property type="taxonomic scope" value="Bacteria"/>
</dbReference>
<reference evidence="11" key="1">
    <citation type="submission" date="2012-06" db="EMBL/GenBank/DDBJ databases">
        <title>The complete genome of Flexibacter litoralis DSM 6794.</title>
        <authorList>
            <person name="Lucas S."/>
            <person name="Copeland A."/>
            <person name="Lapidus A."/>
            <person name="Glavina del Rio T."/>
            <person name="Dalin E."/>
            <person name="Tice H."/>
            <person name="Bruce D."/>
            <person name="Goodwin L."/>
            <person name="Pitluck S."/>
            <person name="Peters L."/>
            <person name="Ovchinnikova G."/>
            <person name="Lu M."/>
            <person name="Kyrpides N."/>
            <person name="Mavromatis K."/>
            <person name="Ivanova N."/>
            <person name="Brettin T."/>
            <person name="Detter J.C."/>
            <person name="Han C."/>
            <person name="Larimer F."/>
            <person name="Land M."/>
            <person name="Hauser L."/>
            <person name="Markowitz V."/>
            <person name="Cheng J.-F."/>
            <person name="Hugenholtz P."/>
            <person name="Woyke T."/>
            <person name="Wu D."/>
            <person name="Spring S."/>
            <person name="Lang E."/>
            <person name="Kopitz M."/>
            <person name="Brambilla E."/>
            <person name="Klenk H.-P."/>
            <person name="Eisen J.A."/>
        </authorList>
    </citation>
    <scope>NUCLEOTIDE SEQUENCE [LARGE SCALE GENOMIC DNA]</scope>
    <source>
        <strain evidence="11">ATCC 23117 / DSM 6794 / NBRC 15988 / NCIMB 1366 / Sio-4</strain>
    </source>
</reference>
<keyword evidence="7" id="KW-0067">ATP-binding</keyword>
<dbReference type="GO" id="GO:0030295">
    <property type="term" value="F:protein kinase activator activity"/>
    <property type="evidence" value="ECO:0007669"/>
    <property type="project" value="TreeGrafter"/>
</dbReference>
<dbReference type="InterPro" id="IPR029016">
    <property type="entry name" value="GAF-like_dom_sf"/>
</dbReference>
<dbReference type="RefSeq" id="WP_014796001.1">
    <property type="nucleotide sequence ID" value="NC_018018.1"/>
</dbReference>
<accession>I4AEZ7</accession>
<keyword evidence="8" id="KW-0902">Two-component regulatory system</keyword>
<dbReference type="KEGG" id="fli:Fleli_0020"/>
<dbReference type="EC" id="2.7.13.3" evidence="2"/>
<dbReference type="SUPFAM" id="SSF55874">
    <property type="entry name" value="ATPase domain of HSP90 chaperone/DNA topoisomerase II/histidine kinase"/>
    <property type="match status" value="1"/>
</dbReference>
<protein>
    <recommendedName>
        <fullName evidence="2">histidine kinase</fullName>
        <ecNumber evidence="2">2.7.13.3</ecNumber>
    </recommendedName>
</protein>
<evidence type="ECO:0000256" key="8">
    <source>
        <dbReference type="ARBA" id="ARBA00023012"/>
    </source>
</evidence>
<dbReference type="GO" id="GO:0000155">
    <property type="term" value="F:phosphorelay sensor kinase activity"/>
    <property type="evidence" value="ECO:0007669"/>
    <property type="project" value="InterPro"/>
</dbReference>
<proteinExistence type="predicted"/>
<dbReference type="CDD" id="cd00082">
    <property type="entry name" value="HisKA"/>
    <property type="match status" value="1"/>
</dbReference>